<dbReference type="GO" id="GO:0005524">
    <property type="term" value="F:ATP binding"/>
    <property type="evidence" value="ECO:0007669"/>
    <property type="project" value="UniProtKB-KW"/>
</dbReference>
<dbReference type="PANTHER" id="PTHR33540:SF2">
    <property type="entry name" value="TRNA THREONYLCARBAMOYLADENOSINE BIOSYNTHESIS PROTEIN TSAE"/>
    <property type="match status" value="1"/>
</dbReference>
<keyword evidence="9" id="KW-0460">Magnesium</keyword>
<evidence type="ECO:0000256" key="5">
    <source>
        <dbReference type="ARBA" id="ARBA00022694"/>
    </source>
</evidence>
<keyword evidence="6" id="KW-0479">Metal-binding</keyword>
<evidence type="ECO:0000256" key="9">
    <source>
        <dbReference type="ARBA" id="ARBA00022842"/>
    </source>
</evidence>
<dbReference type="InterPro" id="IPR003442">
    <property type="entry name" value="T6A_TsaE"/>
</dbReference>
<dbReference type="SUPFAM" id="SSF52540">
    <property type="entry name" value="P-loop containing nucleoside triphosphate hydrolases"/>
    <property type="match status" value="1"/>
</dbReference>
<name>A0A9D1N558_9FIRM</name>
<dbReference type="AlphaFoldDB" id="A0A9D1N558"/>
<dbReference type="GO" id="GO:0002949">
    <property type="term" value="P:tRNA threonylcarbamoyladenosine modification"/>
    <property type="evidence" value="ECO:0007669"/>
    <property type="project" value="InterPro"/>
</dbReference>
<comment type="similarity">
    <text evidence="2">Belongs to the TsaE family.</text>
</comment>
<proteinExistence type="inferred from homology"/>
<keyword evidence="7" id="KW-0547">Nucleotide-binding</keyword>
<dbReference type="InterPro" id="IPR027417">
    <property type="entry name" value="P-loop_NTPase"/>
</dbReference>
<evidence type="ECO:0000256" key="1">
    <source>
        <dbReference type="ARBA" id="ARBA00004496"/>
    </source>
</evidence>
<dbReference type="GO" id="GO:0005737">
    <property type="term" value="C:cytoplasm"/>
    <property type="evidence" value="ECO:0007669"/>
    <property type="project" value="UniProtKB-SubCell"/>
</dbReference>
<evidence type="ECO:0000313" key="12">
    <source>
        <dbReference type="Proteomes" id="UP000824128"/>
    </source>
</evidence>
<organism evidence="11 12">
    <name type="scientific">Candidatus Aphodomorpha intestinavium</name>
    <dbReference type="NCBI Taxonomy" id="2840672"/>
    <lineage>
        <taxon>Bacteria</taxon>
        <taxon>Bacillati</taxon>
        <taxon>Bacillota</taxon>
        <taxon>Clostridia</taxon>
        <taxon>Eubacteriales</taxon>
        <taxon>Candidatus Aphodomorpha</taxon>
    </lineage>
</organism>
<gene>
    <name evidence="11" type="primary">tsaE</name>
    <name evidence="11" type="ORF">IAD24_07280</name>
</gene>
<reference evidence="11" key="2">
    <citation type="journal article" date="2021" name="PeerJ">
        <title>Extensive microbial diversity within the chicken gut microbiome revealed by metagenomics and culture.</title>
        <authorList>
            <person name="Gilroy R."/>
            <person name="Ravi A."/>
            <person name="Getino M."/>
            <person name="Pursley I."/>
            <person name="Horton D.L."/>
            <person name="Alikhan N.F."/>
            <person name="Baker D."/>
            <person name="Gharbi K."/>
            <person name="Hall N."/>
            <person name="Watson M."/>
            <person name="Adriaenssens E.M."/>
            <person name="Foster-Nyarko E."/>
            <person name="Jarju S."/>
            <person name="Secka A."/>
            <person name="Antonio M."/>
            <person name="Oren A."/>
            <person name="Chaudhuri R.R."/>
            <person name="La Ragione R."/>
            <person name="Hildebrand F."/>
            <person name="Pallen M.J."/>
        </authorList>
    </citation>
    <scope>NUCLEOTIDE SEQUENCE</scope>
    <source>
        <strain evidence="11">ChiGjej2B2-16831</strain>
    </source>
</reference>
<keyword evidence="5" id="KW-0819">tRNA processing</keyword>
<reference evidence="11" key="1">
    <citation type="submission" date="2020-10" db="EMBL/GenBank/DDBJ databases">
        <authorList>
            <person name="Gilroy R."/>
        </authorList>
    </citation>
    <scope>NUCLEOTIDE SEQUENCE</scope>
    <source>
        <strain evidence="11">ChiGjej2B2-16831</strain>
    </source>
</reference>
<dbReference type="GO" id="GO:0046872">
    <property type="term" value="F:metal ion binding"/>
    <property type="evidence" value="ECO:0007669"/>
    <property type="project" value="UniProtKB-KW"/>
</dbReference>
<accession>A0A9D1N558</accession>
<evidence type="ECO:0000256" key="4">
    <source>
        <dbReference type="ARBA" id="ARBA00022490"/>
    </source>
</evidence>
<comment type="caution">
    <text evidence="11">The sequence shown here is derived from an EMBL/GenBank/DDBJ whole genome shotgun (WGS) entry which is preliminary data.</text>
</comment>
<sequence length="150" mass="16312">MKEREFVCHSEQEMLALGGRLCRALFPGALVALHGGLGAGKTALVRGMGRALGVQEVTSPTFTIVQEYASTPRLIHFDAYRLAGADELYAVGFDDYLREEAIIAMEWAELVADALPRERLSVCIEGDGEAPRRVTLTAAGAAYEEVLDRL</sequence>
<evidence type="ECO:0000256" key="6">
    <source>
        <dbReference type="ARBA" id="ARBA00022723"/>
    </source>
</evidence>
<keyword evidence="4" id="KW-0963">Cytoplasm</keyword>
<comment type="subcellular location">
    <subcellularLocation>
        <location evidence="1">Cytoplasm</location>
    </subcellularLocation>
</comment>
<evidence type="ECO:0000256" key="8">
    <source>
        <dbReference type="ARBA" id="ARBA00022840"/>
    </source>
</evidence>
<evidence type="ECO:0000256" key="3">
    <source>
        <dbReference type="ARBA" id="ARBA00019010"/>
    </source>
</evidence>
<dbReference type="Gene3D" id="3.40.50.300">
    <property type="entry name" value="P-loop containing nucleotide triphosphate hydrolases"/>
    <property type="match status" value="1"/>
</dbReference>
<dbReference type="EMBL" id="DVNZ01000229">
    <property type="protein sequence ID" value="HIU94939.1"/>
    <property type="molecule type" value="Genomic_DNA"/>
</dbReference>
<dbReference type="Pfam" id="PF02367">
    <property type="entry name" value="TsaE"/>
    <property type="match status" value="1"/>
</dbReference>
<dbReference type="NCBIfam" id="TIGR00150">
    <property type="entry name" value="T6A_YjeE"/>
    <property type="match status" value="1"/>
</dbReference>
<protein>
    <recommendedName>
        <fullName evidence="3">tRNA threonylcarbamoyladenosine biosynthesis protein TsaE</fullName>
    </recommendedName>
    <alternativeName>
        <fullName evidence="10">t(6)A37 threonylcarbamoyladenosine biosynthesis protein TsaE</fullName>
    </alternativeName>
</protein>
<evidence type="ECO:0000256" key="2">
    <source>
        <dbReference type="ARBA" id="ARBA00007599"/>
    </source>
</evidence>
<evidence type="ECO:0000313" key="11">
    <source>
        <dbReference type="EMBL" id="HIU94939.1"/>
    </source>
</evidence>
<evidence type="ECO:0000256" key="10">
    <source>
        <dbReference type="ARBA" id="ARBA00032441"/>
    </source>
</evidence>
<evidence type="ECO:0000256" key="7">
    <source>
        <dbReference type="ARBA" id="ARBA00022741"/>
    </source>
</evidence>
<dbReference type="PANTHER" id="PTHR33540">
    <property type="entry name" value="TRNA THREONYLCARBAMOYLADENOSINE BIOSYNTHESIS PROTEIN TSAE"/>
    <property type="match status" value="1"/>
</dbReference>
<keyword evidence="8" id="KW-0067">ATP-binding</keyword>
<dbReference type="Proteomes" id="UP000824128">
    <property type="component" value="Unassembled WGS sequence"/>
</dbReference>